<organism evidence="2 3">
    <name type="scientific">Paraburkholderia youngii</name>
    <dbReference type="NCBI Taxonomy" id="2782701"/>
    <lineage>
        <taxon>Bacteria</taxon>
        <taxon>Pseudomonadati</taxon>
        <taxon>Pseudomonadota</taxon>
        <taxon>Betaproteobacteria</taxon>
        <taxon>Burkholderiales</taxon>
        <taxon>Burkholderiaceae</taxon>
        <taxon>Paraburkholderia</taxon>
    </lineage>
</organism>
<evidence type="ECO:0000259" key="1">
    <source>
        <dbReference type="Pfam" id="PF00561"/>
    </source>
</evidence>
<dbReference type="PANTHER" id="PTHR43433:SF1">
    <property type="entry name" value="BLL5160 PROTEIN"/>
    <property type="match status" value="1"/>
</dbReference>
<dbReference type="PANTHER" id="PTHR43433">
    <property type="entry name" value="HYDROLASE, ALPHA/BETA FOLD FAMILY PROTEIN"/>
    <property type="match status" value="1"/>
</dbReference>
<dbReference type="SUPFAM" id="SSF53474">
    <property type="entry name" value="alpha/beta-Hydrolases"/>
    <property type="match status" value="1"/>
</dbReference>
<feature type="domain" description="AB hydrolase-1" evidence="1">
    <location>
        <begin position="21"/>
        <end position="120"/>
    </location>
</feature>
<dbReference type="RefSeq" id="WP_184227227.1">
    <property type="nucleotide sequence ID" value="NZ_JACHDE010000009.1"/>
</dbReference>
<name>A0A7W8P3S9_9BURK</name>
<comment type="caution">
    <text evidence="2">The sequence shown here is derived from an EMBL/GenBank/DDBJ whole genome shotgun (WGS) entry which is preliminary data.</text>
</comment>
<proteinExistence type="predicted"/>
<dbReference type="Proteomes" id="UP000592820">
    <property type="component" value="Unassembled WGS sequence"/>
</dbReference>
<dbReference type="Gene3D" id="3.40.50.1820">
    <property type="entry name" value="alpha/beta hydrolase"/>
    <property type="match status" value="1"/>
</dbReference>
<sequence>MERVQLNGADVAYDVRGSGTPVVFIHGAILSDGFVPAIEQTAIAENFQIVHYRRRGYAGSSRAAAGMTMQEWADDSIALLNHLGIASAHVAGHSFGAGIALQMAIDAPGRVRKLALLEPPLGSLVASGGQFAQWMATVREIYDSGDKITATDMVLAGAYGPDYRRFTDGALPAGAFERAVSDIDTYFQVELGAMLRWDITTEGLKDIRHSVLSMRGSDTLPVFLEGADLLQQWIPEIDTVSIPCASHDLPGRNPAAVATGLVEFFTT</sequence>
<dbReference type="InterPro" id="IPR000073">
    <property type="entry name" value="AB_hydrolase_1"/>
</dbReference>
<protein>
    <submittedName>
        <fullName evidence="2">Pimeloyl-ACP methyl ester carboxylesterase</fullName>
    </submittedName>
</protein>
<reference evidence="2 3" key="1">
    <citation type="submission" date="2020-08" db="EMBL/GenBank/DDBJ databases">
        <title>Genomic Encyclopedia of Type Strains, Phase IV (KMG-V): Genome sequencing to study the core and pangenomes of soil and plant-associated prokaryotes.</title>
        <authorList>
            <person name="Whitman W."/>
        </authorList>
    </citation>
    <scope>NUCLEOTIDE SEQUENCE [LARGE SCALE GENOMIC DNA]</scope>
    <source>
        <strain evidence="2 3">JPY162</strain>
    </source>
</reference>
<gene>
    <name evidence="2" type="ORF">HDG41_004642</name>
</gene>
<dbReference type="Pfam" id="PF00561">
    <property type="entry name" value="Abhydrolase_1"/>
    <property type="match status" value="1"/>
</dbReference>
<evidence type="ECO:0000313" key="3">
    <source>
        <dbReference type="Proteomes" id="UP000592820"/>
    </source>
</evidence>
<dbReference type="AlphaFoldDB" id="A0A7W8P3S9"/>
<accession>A0A7W8P3S9</accession>
<dbReference type="InterPro" id="IPR029058">
    <property type="entry name" value="AB_hydrolase_fold"/>
</dbReference>
<dbReference type="InterPro" id="IPR050471">
    <property type="entry name" value="AB_hydrolase"/>
</dbReference>
<dbReference type="EMBL" id="JACHDE010000009">
    <property type="protein sequence ID" value="MBB5402556.1"/>
    <property type="molecule type" value="Genomic_DNA"/>
</dbReference>
<evidence type="ECO:0000313" key="2">
    <source>
        <dbReference type="EMBL" id="MBB5402556.1"/>
    </source>
</evidence>